<evidence type="ECO:0000313" key="5">
    <source>
        <dbReference type="Proteomes" id="UP001159427"/>
    </source>
</evidence>
<evidence type="ECO:0000259" key="3">
    <source>
        <dbReference type="PROSITE" id="PS50835"/>
    </source>
</evidence>
<dbReference type="InterPro" id="IPR013783">
    <property type="entry name" value="Ig-like_fold"/>
</dbReference>
<gene>
    <name evidence="4" type="ORF">PEVE_00011250</name>
</gene>
<organism evidence="4 5">
    <name type="scientific">Porites evermanni</name>
    <dbReference type="NCBI Taxonomy" id="104178"/>
    <lineage>
        <taxon>Eukaryota</taxon>
        <taxon>Metazoa</taxon>
        <taxon>Cnidaria</taxon>
        <taxon>Anthozoa</taxon>
        <taxon>Hexacorallia</taxon>
        <taxon>Scleractinia</taxon>
        <taxon>Fungiina</taxon>
        <taxon>Poritidae</taxon>
        <taxon>Porites</taxon>
    </lineage>
</organism>
<dbReference type="InterPro" id="IPR036179">
    <property type="entry name" value="Ig-like_dom_sf"/>
</dbReference>
<dbReference type="InterPro" id="IPR050958">
    <property type="entry name" value="Cell_Adh-Cytoskel_Orgn"/>
</dbReference>
<dbReference type="SMART" id="SM00408">
    <property type="entry name" value="IGc2"/>
    <property type="match status" value="1"/>
</dbReference>
<accession>A0ABN8RJG4</accession>
<dbReference type="PANTHER" id="PTHR45080:SF8">
    <property type="entry name" value="IG-LIKE DOMAIN-CONTAINING PROTEIN"/>
    <property type="match status" value="1"/>
</dbReference>
<evidence type="ECO:0000256" key="2">
    <source>
        <dbReference type="ARBA" id="ARBA00023157"/>
    </source>
</evidence>
<reference evidence="4 5" key="1">
    <citation type="submission" date="2022-05" db="EMBL/GenBank/DDBJ databases">
        <authorList>
            <consortium name="Genoscope - CEA"/>
            <person name="William W."/>
        </authorList>
    </citation>
    <scope>NUCLEOTIDE SEQUENCE [LARGE SCALE GENOMIC DNA]</scope>
</reference>
<keyword evidence="2" id="KW-1015">Disulfide bond</keyword>
<dbReference type="InterPro" id="IPR003599">
    <property type="entry name" value="Ig_sub"/>
</dbReference>
<evidence type="ECO:0000256" key="1">
    <source>
        <dbReference type="ARBA" id="ARBA00022729"/>
    </source>
</evidence>
<dbReference type="InterPro" id="IPR007110">
    <property type="entry name" value="Ig-like_dom"/>
</dbReference>
<dbReference type="SMART" id="SM00409">
    <property type="entry name" value="IG"/>
    <property type="match status" value="1"/>
</dbReference>
<sequence>MIYDTPAKFINVSSDQSVIEGGNLLLVCETSGKLAPNITWTKIGQESGENKILHLGTRYKIENVSRSDAGTYRCTSFNGVGNSVSHLLTVDVICKYGYNFKSLQFFIVKSVSYY</sequence>
<feature type="domain" description="Ig-like" evidence="3">
    <location>
        <begin position="6"/>
        <end position="85"/>
    </location>
</feature>
<dbReference type="Pfam" id="PF13927">
    <property type="entry name" value="Ig_3"/>
    <property type="match status" value="1"/>
</dbReference>
<evidence type="ECO:0000313" key="4">
    <source>
        <dbReference type="EMBL" id="CAH3177472.1"/>
    </source>
</evidence>
<protein>
    <recommendedName>
        <fullName evidence="3">Ig-like domain-containing protein</fullName>
    </recommendedName>
</protein>
<name>A0ABN8RJG4_9CNID</name>
<comment type="caution">
    <text evidence="4">The sequence shown here is derived from an EMBL/GenBank/DDBJ whole genome shotgun (WGS) entry which is preliminary data.</text>
</comment>
<dbReference type="Proteomes" id="UP001159427">
    <property type="component" value="Unassembled WGS sequence"/>
</dbReference>
<dbReference type="EMBL" id="CALNXI010001808">
    <property type="protein sequence ID" value="CAH3177472.1"/>
    <property type="molecule type" value="Genomic_DNA"/>
</dbReference>
<keyword evidence="5" id="KW-1185">Reference proteome</keyword>
<dbReference type="PANTHER" id="PTHR45080">
    <property type="entry name" value="CONTACTIN 5"/>
    <property type="match status" value="1"/>
</dbReference>
<dbReference type="InterPro" id="IPR003598">
    <property type="entry name" value="Ig_sub2"/>
</dbReference>
<dbReference type="PROSITE" id="PS50835">
    <property type="entry name" value="IG_LIKE"/>
    <property type="match status" value="1"/>
</dbReference>
<dbReference type="Gene3D" id="2.60.40.10">
    <property type="entry name" value="Immunoglobulins"/>
    <property type="match status" value="1"/>
</dbReference>
<keyword evidence="1" id="KW-0732">Signal</keyword>
<proteinExistence type="predicted"/>
<dbReference type="SUPFAM" id="SSF48726">
    <property type="entry name" value="Immunoglobulin"/>
    <property type="match status" value="1"/>
</dbReference>